<dbReference type="GO" id="GO:0003700">
    <property type="term" value="F:DNA-binding transcription factor activity"/>
    <property type="evidence" value="ECO:0007669"/>
    <property type="project" value="TreeGrafter"/>
</dbReference>
<keyword evidence="3" id="KW-0804">Transcription</keyword>
<organism evidence="6 7">
    <name type="scientific">Kribbella capetownensis</name>
    <dbReference type="NCBI Taxonomy" id="1572659"/>
    <lineage>
        <taxon>Bacteria</taxon>
        <taxon>Bacillati</taxon>
        <taxon>Actinomycetota</taxon>
        <taxon>Actinomycetes</taxon>
        <taxon>Propionibacteriales</taxon>
        <taxon>Kribbellaceae</taxon>
        <taxon>Kribbella</taxon>
    </lineage>
</organism>
<keyword evidence="2 4" id="KW-0238">DNA-binding</keyword>
<dbReference type="InterPro" id="IPR036271">
    <property type="entry name" value="Tet_transcr_reg_TetR-rel_C_sf"/>
</dbReference>
<dbReference type="InterPro" id="IPR001647">
    <property type="entry name" value="HTH_TetR"/>
</dbReference>
<comment type="caution">
    <text evidence="6">The sequence shown here is derived from an EMBL/GenBank/DDBJ whole genome shotgun (WGS) entry which is preliminary data.</text>
</comment>
<evidence type="ECO:0000256" key="4">
    <source>
        <dbReference type="PROSITE-ProRule" id="PRU00335"/>
    </source>
</evidence>
<feature type="DNA-binding region" description="H-T-H motif" evidence="4">
    <location>
        <begin position="30"/>
        <end position="49"/>
    </location>
</feature>
<dbReference type="PANTHER" id="PTHR30055:SF146">
    <property type="entry name" value="HTH-TYPE TRANSCRIPTIONAL DUAL REGULATOR CECR"/>
    <property type="match status" value="1"/>
</dbReference>
<dbReference type="GO" id="GO:0045892">
    <property type="term" value="P:negative regulation of DNA-templated transcription"/>
    <property type="evidence" value="ECO:0007669"/>
    <property type="project" value="UniProtKB-ARBA"/>
</dbReference>
<dbReference type="EMBL" id="SJKD01000018">
    <property type="protein sequence ID" value="TCC34574.1"/>
    <property type="molecule type" value="Genomic_DNA"/>
</dbReference>
<dbReference type="PROSITE" id="PS50977">
    <property type="entry name" value="HTH_TETR_2"/>
    <property type="match status" value="1"/>
</dbReference>
<evidence type="ECO:0000313" key="7">
    <source>
        <dbReference type="Proteomes" id="UP000293342"/>
    </source>
</evidence>
<gene>
    <name evidence="6" type="ORF">E0H75_41970</name>
</gene>
<keyword evidence="1" id="KW-0805">Transcription regulation</keyword>
<evidence type="ECO:0000313" key="6">
    <source>
        <dbReference type="EMBL" id="TCC34574.1"/>
    </source>
</evidence>
<evidence type="ECO:0000256" key="1">
    <source>
        <dbReference type="ARBA" id="ARBA00023015"/>
    </source>
</evidence>
<evidence type="ECO:0000256" key="3">
    <source>
        <dbReference type="ARBA" id="ARBA00023163"/>
    </source>
</evidence>
<reference evidence="6 7" key="1">
    <citation type="submission" date="2019-02" db="EMBL/GenBank/DDBJ databases">
        <title>Kribbella capetownensis sp. nov. and Kribbella speibonae sp. nov., isolated from soil.</title>
        <authorList>
            <person name="Curtis S.M."/>
            <person name="Norton I."/>
            <person name="Everest G.J."/>
            <person name="Meyers P.R."/>
        </authorList>
    </citation>
    <scope>NUCLEOTIDE SEQUENCE [LARGE SCALE GENOMIC DNA]</scope>
    <source>
        <strain evidence="6 7">YM53</strain>
    </source>
</reference>
<protein>
    <submittedName>
        <fullName evidence="6">TetR family transcriptional regulator</fullName>
    </submittedName>
</protein>
<evidence type="ECO:0000259" key="5">
    <source>
        <dbReference type="PROSITE" id="PS50977"/>
    </source>
</evidence>
<sequence>MVREGSPAKRAAIVRAALKVFLAEGYARAGVDAIAAEAGVSKRTIYDYYGDKERLFLAAIAETRAGHEQGFEALLQETIDDVTDLEDALFRFGRVFATEVAKSAERTEILRLMIAEAAHFPRLLADRPTRTALADRLEALHRRGLLDVPDPVEAAEFLGVLVTGPVQNRSWYGAVPLDQDEIDHLVRSGVRIFLAAYGR</sequence>
<dbReference type="Pfam" id="PF14246">
    <property type="entry name" value="TetR_C_7"/>
    <property type="match status" value="1"/>
</dbReference>
<dbReference type="SUPFAM" id="SSF46689">
    <property type="entry name" value="Homeodomain-like"/>
    <property type="match status" value="1"/>
</dbReference>
<dbReference type="Proteomes" id="UP000293342">
    <property type="component" value="Unassembled WGS sequence"/>
</dbReference>
<name>A0A4R0IQE5_9ACTN</name>
<dbReference type="OrthoDB" id="7186128at2"/>
<dbReference type="InterPro" id="IPR009057">
    <property type="entry name" value="Homeodomain-like_sf"/>
</dbReference>
<dbReference type="PANTHER" id="PTHR30055">
    <property type="entry name" value="HTH-TYPE TRANSCRIPTIONAL REGULATOR RUTR"/>
    <property type="match status" value="1"/>
</dbReference>
<dbReference type="InterPro" id="IPR039536">
    <property type="entry name" value="TetR_C_Proteobacteria"/>
</dbReference>
<proteinExistence type="predicted"/>
<dbReference type="AlphaFoldDB" id="A0A4R0IQE5"/>
<dbReference type="RefSeq" id="WP_131519310.1">
    <property type="nucleotide sequence ID" value="NZ_SJKD01000018.1"/>
</dbReference>
<dbReference type="FunFam" id="1.10.10.60:FF:000141">
    <property type="entry name" value="TetR family transcriptional regulator"/>
    <property type="match status" value="1"/>
</dbReference>
<dbReference type="Gene3D" id="1.10.357.10">
    <property type="entry name" value="Tetracycline Repressor, domain 2"/>
    <property type="match status" value="1"/>
</dbReference>
<dbReference type="PRINTS" id="PR00455">
    <property type="entry name" value="HTHTETR"/>
</dbReference>
<keyword evidence="7" id="KW-1185">Reference proteome</keyword>
<dbReference type="Pfam" id="PF00440">
    <property type="entry name" value="TetR_N"/>
    <property type="match status" value="1"/>
</dbReference>
<dbReference type="InterPro" id="IPR050109">
    <property type="entry name" value="HTH-type_TetR-like_transc_reg"/>
</dbReference>
<dbReference type="SUPFAM" id="SSF48498">
    <property type="entry name" value="Tetracyclin repressor-like, C-terminal domain"/>
    <property type="match status" value="1"/>
</dbReference>
<feature type="domain" description="HTH tetR-type" evidence="5">
    <location>
        <begin position="7"/>
        <end position="67"/>
    </location>
</feature>
<evidence type="ECO:0000256" key="2">
    <source>
        <dbReference type="ARBA" id="ARBA00023125"/>
    </source>
</evidence>
<dbReference type="GO" id="GO:0000976">
    <property type="term" value="F:transcription cis-regulatory region binding"/>
    <property type="evidence" value="ECO:0007669"/>
    <property type="project" value="TreeGrafter"/>
</dbReference>
<accession>A0A4R0IQE5</accession>